<dbReference type="PANTHER" id="PTHR33823:SF4">
    <property type="entry name" value="GENERAL STRESS PROTEIN 16O"/>
    <property type="match status" value="1"/>
</dbReference>
<evidence type="ECO:0000259" key="5">
    <source>
        <dbReference type="Pfam" id="PF01258"/>
    </source>
</evidence>
<name>A0A350HAW6_UNCW3</name>
<evidence type="ECO:0000313" key="7">
    <source>
        <dbReference type="Proteomes" id="UP000264062"/>
    </source>
</evidence>
<dbReference type="EMBL" id="DMZY01000173">
    <property type="protein sequence ID" value="HAV92682.1"/>
    <property type="molecule type" value="Genomic_DNA"/>
</dbReference>
<dbReference type="GO" id="GO:0008270">
    <property type="term" value="F:zinc ion binding"/>
    <property type="evidence" value="ECO:0007669"/>
    <property type="project" value="UniProtKB-KW"/>
</dbReference>
<protein>
    <recommendedName>
        <fullName evidence="5">Zinc finger DksA/TraR C4-type domain-containing protein</fullName>
    </recommendedName>
</protein>
<sequence>MDKKTKKTFEEILKKLKQEKENILKGFEEQLSSNDYNNSETSTYPYHSADIGTDAAMLESNTINMNKVMEEIREIDEALIKMNDNTYGVCEICGEEISDKRLKAIPFVRSCIKCSDKTRKK</sequence>
<dbReference type="Gene3D" id="1.20.120.910">
    <property type="entry name" value="DksA, coiled-coil domain"/>
    <property type="match status" value="1"/>
</dbReference>
<feature type="zinc finger region" description="dksA C4-type" evidence="4">
    <location>
        <begin position="90"/>
        <end position="114"/>
    </location>
</feature>
<dbReference type="Proteomes" id="UP000264062">
    <property type="component" value="Unassembled WGS sequence"/>
</dbReference>
<dbReference type="SUPFAM" id="SSF109635">
    <property type="entry name" value="DnaK suppressor protein DksA, alpha-hairpin domain"/>
    <property type="match status" value="1"/>
</dbReference>
<dbReference type="InterPro" id="IPR037187">
    <property type="entry name" value="DnaK_N"/>
</dbReference>
<evidence type="ECO:0000313" key="6">
    <source>
        <dbReference type="EMBL" id="HAV92682.1"/>
    </source>
</evidence>
<dbReference type="PROSITE" id="PS01102">
    <property type="entry name" value="ZF_DKSA_1"/>
    <property type="match status" value="1"/>
</dbReference>
<dbReference type="SUPFAM" id="SSF57716">
    <property type="entry name" value="Glucocorticoid receptor-like (DNA-binding domain)"/>
    <property type="match status" value="1"/>
</dbReference>
<feature type="domain" description="Zinc finger DksA/TraR C4-type" evidence="5">
    <location>
        <begin position="86"/>
        <end position="114"/>
    </location>
</feature>
<evidence type="ECO:0000256" key="4">
    <source>
        <dbReference type="PROSITE-ProRule" id="PRU00510"/>
    </source>
</evidence>
<proteinExistence type="predicted"/>
<keyword evidence="3" id="KW-0862">Zinc</keyword>
<evidence type="ECO:0000256" key="2">
    <source>
        <dbReference type="ARBA" id="ARBA00022771"/>
    </source>
</evidence>
<keyword evidence="1" id="KW-0479">Metal-binding</keyword>
<keyword evidence="2" id="KW-0863">Zinc-finger</keyword>
<dbReference type="InterPro" id="IPR020458">
    <property type="entry name" value="Znf_DskA_TraR_CS"/>
</dbReference>
<dbReference type="InterPro" id="IPR000962">
    <property type="entry name" value="Znf_DskA_TraR"/>
</dbReference>
<evidence type="ECO:0000256" key="3">
    <source>
        <dbReference type="ARBA" id="ARBA00022833"/>
    </source>
</evidence>
<dbReference type="PROSITE" id="PS51128">
    <property type="entry name" value="ZF_DKSA_2"/>
    <property type="match status" value="1"/>
</dbReference>
<gene>
    <name evidence="6" type="ORF">DCW38_05830</name>
</gene>
<dbReference type="Pfam" id="PF01258">
    <property type="entry name" value="zf-dskA_traR"/>
    <property type="match status" value="1"/>
</dbReference>
<accession>A0A350HAW6</accession>
<dbReference type="PANTHER" id="PTHR33823">
    <property type="entry name" value="RNA POLYMERASE-BINDING TRANSCRIPTION FACTOR DKSA-RELATED"/>
    <property type="match status" value="1"/>
</dbReference>
<dbReference type="AlphaFoldDB" id="A0A350HAW6"/>
<organism evidence="6 7">
    <name type="scientific">candidate division WOR-3 bacterium</name>
    <dbReference type="NCBI Taxonomy" id="2052148"/>
    <lineage>
        <taxon>Bacteria</taxon>
        <taxon>Bacteria division WOR-3</taxon>
    </lineage>
</organism>
<reference evidence="6 7" key="1">
    <citation type="journal article" date="2018" name="Nat. Biotechnol.">
        <title>A standardized bacterial taxonomy based on genome phylogeny substantially revises the tree of life.</title>
        <authorList>
            <person name="Parks D.H."/>
            <person name="Chuvochina M."/>
            <person name="Waite D.W."/>
            <person name="Rinke C."/>
            <person name="Skarshewski A."/>
            <person name="Chaumeil P.A."/>
            <person name="Hugenholtz P."/>
        </authorList>
    </citation>
    <scope>NUCLEOTIDE SEQUENCE [LARGE SCALE GENOMIC DNA]</scope>
    <source>
        <strain evidence="6">UBA9956</strain>
    </source>
</reference>
<comment type="caution">
    <text evidence="6">The sequence shown here is derived from an EMBL/GenBank/DDBJ whole genome shotgun (WGS) entry which is preliminary data.</text>
</comment>
<evidence type="ECO:0000256" key="1">
    <source>
        <dbReference type="ARBA" id="ARBA00022723"/>
    </source>
</evidence>